<keyword evidence="2" id="KW-1185">Reference proteome</keyword>
<evidence type="ECO:0008006" key="3">
    <source>
        <dbReference type="Google" id="ProtNLM"/>
    </source>
</evidence>
<organism evidence="1 2">
    <name type="scientific">Mesonia sediminis</name>
    <dbReference type="NCBI Taxonomy" id="1703946"/>
    <lineage>
        <taxon>Bacteria</taxon>
        <taxon>Pseudomonadati</taxon>
        <taxon>Bacteroidota</taxon>
        <taxon>Flavobacteriia</taxon>
        <taxon>Flavobacteriales</taxon>
        <taxon>Flavobacteriaceae</taxon>
        <taxon>Mesonia</taxon>
    </lineage>
</organism>
<sequence>MNNNLIQIITFFLIFLTFFSCKNSEKNKNQMQDEVRMVKEIEKPKGIKFKISFPDTVTVGVSYSGKLFYSSDLDTIVTHFGDRENSRYARFMMHTTNNINYTEEYLNKNVKDTFGAIRNGEIPFHNINFKNEGVHYIDGFINELVLMDTMSKYNNRRDKARLIQKRERVTKKIIVKK</sequence>
<gene>
    <name evidence="1" type="ORF">ACFSQ0_10370</name>
</gene>
<comment type="caution">
    <text evidence="1">The sequence shown here is derived from an EMBL/GenBank/DDBJ whole genome shotgun (WGS) entry which is preliminary data.</text>
</comment>
<proteinExistence type="predicted"/>
<dbReference type="RefSeq" id="WP_379047886.1">
    <property type="nucleotide sequence ID" value="NZ_JBHULZ010000041.1"/>
</dbReference>
<reference evidence="2" key="1">
    <citation type="journal article" date="2019" name="Int. J. Syst. Evol. Microbiol.">
        <title>The Global Catalogue of Microorganisms (GCM) 10K type strain sequencing project: providing services to taxonomists for standard genome sequencing and annotation.</title>
        <authorList>
            <consortium name="The Broad Institute Genomics Platform"/>
            <consortium name="The Broad Institute Genome Sequencing Center for Infectious Disease"/>
            <person name="Wu L."/>
            <person name="Ma J."/>
        </authorList>
    </citation>
    <scope>NUCLEOTIDE SEQUENCE [LARGE SCALE GENOMIC DNA]</scope>
    <source>
        <strain evidence="2">KCTC 42255</strain>
    </source>
</reference>
<dbReference type="EMBL" id="JBHULZ010000041">
    <property type="protein sequence ID" value="MFD2698398.1"/>
    <property type="molecule type" value="Genomic_DNA"/>
</dbReference>
<accession>A0ABW5SGV9</accession>
<protein>
    <recommendedName>
        <fullName evidence="3">Lipoprotein</fullName>
    </recommendedName>
</protein>
<name>A0ABW5SGV9_9FLAO</name>
<evidence type="ECO:0000313" key="1">
    <source>
        <dbReference type="EMBL" id="MFD2698398.1"/>
    </source>
</evidence>
<dbReference type="Proteomes" id="UP001597357">
    <property type="component" value="Unassembled WGS sequence"/>
</dbReference>
<evidence type="ECO:0000313" key="2">
    <source>
        <dbReference type="Proteomes" id="UP001597357"/>
    </source>
</evidence>